<evidence type="ECO:0000313" key="8">
    <source>
        <dbReference type="EMBL" id="KAK0713363.1"/>
    </source>
</evidence>
<dbReference type="SUPFAM" id="SSF144083">
    <property type="entry name" value="Magnesium transport protein CorA, transmembrane region"/>
    <property type="match status" value="1"/>
</dbReference>
<evidence type="ECO:0000256" key="1">
    <source>
        <dbReference type="ARBA" id="ARBA00004141"/>
    </source>
</evidence>
<feature type="region of interest" description="Disordered" evidence="6">
    <location>
        <begin position="899"/>
        <end position="950"/>
    </location>
</feature>
<sequence length="950" mass="108570">MQSDAQVVDDQYADPVPATDTWAAFIAARFSRRQELYAGFAPPEKELVRKELRRIRYLREYFATHRLSPSDRSPLVSSLERSHARWRDRASRRAKDELARIEAELARADKYRKPQLLRDHAVLTQVQQWQTQQHVDLEQSISPESYIDGLEAPDDSVDDNPRESNYGYNGWVIVFEKGQGGVTLDHPLCHGQFPHQKIAVQKLLYDKEQTPLKRTRDSKQLRYFHLQANNMKWVEDAISRYYDEEGSEFDGHRRSYQRKLYQHSTSKGESKTERLLKRELWHGQERGGGDSHLPPHSRQIRPRCALVPSPAWDNKASAAGGGKGTRPDAAQPGTSSSQTYFRSSSGSQDIVLFMPYLHWEIEKRLLRMTNVVRKTRQIKEQEFDFERRSKRRGTWGSVVERATARAQRINSTNSEVIGGEWDEDSPSWRPKSALGSYLWQASKLFQLIDEAADWRLISDHLYTQSPLHVRRTLEQYYYWTAGDTINRDRQQVVYRETRMKNDIEAIPRVVMVDQLWLWILDENTIISAFPRRWGRNKPDPSAVHRAIRDNLATVDNTQVTSIYDLALIIIDECSKVFFDRTKPDLRPEVVDIFGSAISSTAEKKTEAYERFGRDVKRMNAQDPLQTAEELLRKSLNIKFEWSVLMEAQNVIDQLQIMQEIFTAQITVMGDFEKALRAMMVGGSSGAPSSSSSSEQHQPSNHDALRSAQERATALVAEMKLRRDELANLEKRQTNTRTQLRELLDMKQQQSGIIEAKAAIRRADESVVQGRSIVVFTVVTIFFLPLSFFATLFGMNATEFNDGYISLKLQLIYMFVLSSVVIGFSLSLAFSTWARTVMIGAFRFSFAYLTHLLQLRGGQGGNNKKHNRHRTSQQLSGASAQALREFMISKQREWESRAAATSSGAALPLHRLPPSSGDQGKEEEGRSGEGGAAGGGGSLGIARFWRRRRAE</sequence>
<feature type="coiled-coil region" evidence="5">
    <location>
        <begin position="711"/>
        <end position="745"/>
    </location>
</feature>
<gene>
    <name evidence="8" type="ORF">B0T26DRAFT_363285</name>
</gene>
<accession>A0AA40ACH8</accession>
<dbReference type="GO" id="GO:0016020">
    <property type="term" value="C:membrane"/>
    <property type="evidence" value="ECO:0007669"/>
    <property type="project" value="UniProtKB-SubCell"/>
</dbReference>
<reference evidence="8" key="1">
    <citation type="submission" date="2023-06" db="EMBL/GenBank/DDBJ databases">
        <title>Genome-scale phylogeny and comparative genomics of the fungal order Sordariales.</title>
        <authorList>
            <consortium name="Lawrence Berkeley National Laboratory"/>
            <person name="Hensen N."/>
            <person name="Bonometti L."/>
            <person name="Westerberg I."/>
            <person name="Brannstrom I.O."/>
            <person name="Guillou S."/>
            <person name="Cros-Aarteil S."/>
            <person name="Calhoun S."/>
            <person name="Haridas S."/>
            <person name="Kuo A."/>
            <person name="Mondo S."/>
            <person name="Pangilinan J."/>
            <person name="Riley R."/>
            <person name="LaButti K."/>
            <person name="Andreopoulos B."/>
            <person name="Lipzen A."/>
            <person name="Chen C."/>
            <person name="Yanf M."/>
            <person name="Daum C."/>
            <person name="Ng V."/>
            <person name="Clum A."/>
            <person name="Steindorff A."/>
            <person name="Ohm R."/>
            <person name="Martin F."/>
            <person name="Silar P."/>
            <person name="Natvig D."/>
            <person name="Lalanne C."/>
            <person name="Gautier V."/>
            <person name="Ament-velasquez S.L."/>
            <person name="Kruys A."/>
            <person name="Hutchinson M.I."/>
            <person name="Powell A.J."/>
            <person name="Barry K."/>
            <person name="Miller A.N."/>
            <person name="Grigoriev I.V."/>
            <person name="Debuchy R."/>
            <person name="Gladieux P."/>
            <person name="Thoren M.H."/>
            <person name="Johannesson H."/>
        </authorList>
    </citation>
    <scope>NUCLEOTIDE SEQUENCE</scope>
    <source>
        <strain evidence="8">SMH2392-1A</strain>
    </source>
</reference>
<keyword evidence="5" id="KW-0175">Coiled coil</keyword>
<dbReference type="InterPro" id="IPR002523">
    <property type="entry name" value="MgTranspt_CorA/ZnTranspt_ZntB"/>
</dbReference>
<evidence type="ECO:0000256" key="6">
    <source>
        <dbReference type="SAM" id="MobiDB-lite"/>
    </source>
</evidence>
<evidence type="ECO:0000313" key="9">
    <source>
        <dbReference type="Proteomes" id="UP001172101"/>
    </source>
</evidence>
<dbReference type="RefSeq" id="XP_060294686.1">
    <property type="nucleotide sequence ID" value="XM_060434612.1"/>
</dbReference>
<dbReference type="Proteomes" id="UP001172101">
    <property type="component" value="Unassembled WGS sequence"/>
</dbReference>
<feature type="compositionally biased region" description="Gly residues" evidence="6">
    <location>
        <begin position="927"/>
        <end position="938"/>
    </location>
</feature>
<name>A0AA40ACH8_9PEZI</name>
<comment type="caution">
    <text evidence="8">The sequence shown here is derived from an EMBL/GenBank/DDBJ whole genome shotgun (WGS) entry which is preliminary data.</text>
</comment>
<evidence type="ECO:0000256" key="2">
    <source>
        <dbReference type="ARBA" id="ARBA00022692"/>
    </source>
</evidence>
<feature type="transmembrane region" description="Helical" evidence="7">
    <location>
        <begin position="808"/>
        <end position="829"/>
    </location>
</feature>
<evidence type="ECO:0000256" key="3">
    <source>
        <dbReference type="ARBA" id="ARBA00022989"/>
    </source>
</evidence>
<feature type="region of interest" description="Disordered" evidence="6">
    <location>
        <begin position="681"/>
        <end position="706"/>
    </location>
</feature>
<protein>
    <submittedName>
        <fullName evidence="8">Uncharacterized protein</fullName>
    </submittedName>
</protein>
<keyword evidence="2 7" id="KW-0812">Transmembrane</keyword>
<comment type="subcellular location">
    <subcellularLocation>
        <location evidence="1">Membrane</location>
        <topology evidence="1">Multi-pass membrane protein</topology>
    </subcellularLocation>
</comment>
<dbReference type="GeneID" id="85317882"/>
<evidence type="ECO:0000256" key="7">
    <source>
        <dbReference type="SAM" id="Phobius"/>
    </source>
</evidence>
<feature type="region of interest" description="Disordered" evidence="6">
    <location>
        <begin position="311"/>
        <end position="342"/>
    </location>
</feature>
<keyword evidence="3 7" id="KW-1133">Transmembrane helix</keyword>
<organism evidence="8 9">
    <name type="scientific">Lasiosphaeria miniovina</name>
    <dbReference type="NCBI Taxonomy" id="1954250"/>
    <lineage>
        <taxon>Eukaryota</taxon>
        <taxon>Fungi</taxon>
        <taxon>Dikarya</taxon>
        <taxon>Ascomycota</taxon>
        <taxon>Pezizomycotina</taxon>
        <taxon>Sordariomycetes</taxon>
        <taxon>Sordariomycetidae</taxon>
        <taxon>Sordariales</taxon>
        <taxon>Lasiosphaeriaceae</taxon>
        <taxon>Lasiosphaeria</taxon>
    </lineage>
</organism>
<evidence type="ECO:0000256" key="5">
    <source>
        <dbReference type="SAM" id="Coils"/>
    </source>
</evidence>
<dbReference type="AlphaFoldDB" id="A0AA40ACH8"/>
<dbReference type="InterPro" id="IPR045863">
    <property type="entry name" value="CorA_TM1_TM2"/>
</dbReference>
<keyword evidence="9" id="KW-1185">Reference proteome</keyword>
<proteinExistence type="predicted"/>
<dbReference type="GO" id="GO:0046873">
    <property type="term" value="F:metal ion transmembrane transporter activity"/>
    <property type="evidence" value="ECO:0007669"/>
    <property type="project" value="InterPro"/>
</dbReference>
<feature type="transmembrane region" description="Helical" evidence="7">
    <location>
        <begin position="772"/>
        <end position="796"/>
    </location>
</feature>
<dbReference type="InterPro" id="IPR050829">
    <property type="entry name" value="CorA_MIT"/>
</dbReference>
<dbReference type="EMBL" id="JAUIRO010000005">
    <property type="protein sequence ID" value="KAK0713363.1"/>
    <property type="molecule type" value="Genomic_DNA"/>
</dbReference>
<dbReference type="PANTHER" id="PTHR47685">
    <property type="entry name" value="MAGNESIUM TRANSPORT PROTEIN CORA"/>
    <property type="match status" value="1"/>
</dbReference>
<evidence type="ECO:0000256" key="4">
    <source>
        <dbReference type="ARBA" id="ARBA00023136"/>
    </source>
</evidence>
<keyword evidence="4 7" id="KW-0472">Membrane</keyword>
<dbReference type="Gene3D" id="1.20.58.340">
    <property type="entry name" value="Magnesium transport protein CorA, transmembrane region"/>
    <property type="match status" value="1"/>
</dbReference>
<dbReference type="PANTHER" id="PTHR47685:SF1">
    <property type="entry name" value="MAGNESIUM TRANSPORT PROTEIN CORA"/>
    <property type="match status" value="1"/>
</dbReference>
<dbReference type="Pfam" id="PF01544">
    <property type="entry name" value="CorA"/>
    <property type="match status" value="1"/>
</dbReference>